<dbReference type="FunFam" id="3.40.50.850:FF:000006">
    <property type="entry name" value="Bifunctional pyrazinamidase/nicotinamidase"/>
    <property type="match status" value="1"/>
</dbReference>
<sequence>MPGAGFAGSTWRHDGTRDVEMKPMDEVLLVIDVQNDFMPGGALAVPNGHEVVPVINGLASQFAHVVLTQDWHPADHVSFARSHAGRQPFETIALPYGEQVLWPTHCVQDTHGAALHADLHVPHAQAVVRKGYQSSVDSYSAFVEADRRTPTGLAGYLREKGVRRVHCAGLATDFCVAWSALDARAAGFDVCVIERACRAINLDGSLATAWASLAAAGVARE</sequence>
<gene>
    <name evidence="10" type="ORF">PMO31116_00425</name>
</gene>
<dbReference type="EMBL" id="CABPSD010000001">
    <property type="protein sequence ID" value="VVD67512.1"/>
    <property type="molecule type" value="Genomic_DNA"/>
</dbReference>
<dbReference type="Pfam" id="PF00857">
    <property type="entry name" value="Isochorismatase"/>
    <property type="match status" value="1"/>
</dbReference>
<name>A0A5E4RYM9_9BURK</name>
<organism evidence="10 11">
    <name type="scientific">Pandoraea morbifera</name>
    <dbReference type="NCBI Taxonomy" id="2508300"/>
    <lineage>
        <taxon>Bacteria</taxon>
        <taxon>Pseudomonadati</taxon>
        <taxon>Pseudomonadota</taxon>
        <taxon>Betaproteobacteria</taxon>
        <taxon>Burkholderiales</taxon>
        <taxon>Burkholderiaceae</taxon>
        <taxon>Pandoraea</taxon>
    </lineage>
</organism>
<dbReference type="SUPFAM" id="SSF52499">
    <property type="entry name" value="Isochorismatase-like hydrolases"/>
    <property type="match status" value="1"/>
</dbReference>
<dbReference type="EC" id="3.5.1.19" evidence="6"/>
<dbReference type="AlphaFoldDB" id="A0A5E4RYM9"/>
<evidence type="ECO:0000256" key="1">
    <source>
        <dbReference type="ARBA" id="ARBA00006336"/>
    </source>
</evidence>
<dbReference type="GO" id="GO:0008936">
    <property type="term" value="F:nicotinamidase activity"/>
    <property type="evidence" value="ECO:0007669"/>
    <property type="project" value="UniProtKB-EC"/>
</dbReference>
<dbReference type="Gene3D" id="3.40.50.850">
    <property type="entry name" value="Isochorismatase-like"/>
    <property type="match status" value="1"/>
</dbReference>
<dbReference type="GO" id="GO:0019363">
    <property type="term" value="P:pyridine nucleotide biosynthetic process"/>
    <property type="evidence" value="ECO:0007669"/>
    <property type="project" value="UniProtKB-KW"/>
</dbReference>
<evidence type="ECO:0000313" key="11">
    <source>
        <dbReference type="Proteomes" id="UP000368474"/>
    </source>
</evidence>
<comment type="similarity">
    <text evidence="1">Belongs to the isochorismatase family.</text>
</comment>
<keyword evidence="2" id="KW-0662">Pyridine nucleotide biosynthesis</keyword>
<evidence type="ECO:0000256" key="6">
    <source>
        <dbReference type="ARBA" id="ARBA00039017"/>
    </source>
</evidence>
<evidence type="ECO:0000256" key="4">
    <source>
        <dbReference type="ARBA" id="ARBA00022801"/>
    </source>
</evidence>
<dbReference type="InterPro" id="IPR052347">
    <property type="entry name" value="Isochorismatase_Nicotinamidase"/>
</dbReference>
<evidence type="ECO:0000313" key="10">
    <source>
        <dbReference type="EMBL" id="VVD67512.1"/>
    </source>
</evidence>
<evidence type="ECO:0000256" key="7">
    <source>
        <dbReference type="ARBA" id="ARBA00043224"/>
    </source>
</evidence>
<keyword evidence="4" id="KW-0378">Hydrolase</keyword>
<evidence type="ECO:0000256" key="2">
    <source>
        <dbReference type="ARBA" id="ARBA00022642"/>
    </source>
</evidence>
<dbReference type="InterPro" id="IPR036380">
    <property type="entry name" value="Isochorismatase-like_sf"/>
</dbReference>
<dbReference type="CDD" id="cd01011">
    <property type="entry name" value="nicotinamidase"/>
    <property type="match status" value="1"/>
</dbReference>
<dbReference type="GO" id="GO:0046872">
    <property type="term" value="F:metal ion binding"/>
    <property type="evidence" value="ECO:0007669"/>
    <property type="project" value="UniProtKB-KW"/>
</dbReference>
<keyword evidence="3" id="KW-0479">Metal-binding</keyword>
<keyword evidence="11" id="KW-1185">Reference proteome</keyword>
<dbReference type="PANTHER" id="PTHR11080">
    <property type="entry name" value="PYRAZINAMIDASE/NICOTINAMIDASE"/>
    <property type="match status" value="1"/>
</dbReference>
<dbReference type="PANTHER" id="PTHR11080:SF2">
    <property type="entry name" value="LD05707P"/>
    <property type="match status" value="1"/>
</dbReference>
<dbReference type="InterPro" id="IPR000868">
    <property type="entry name" value="Isochorismatase-like_dom"/>
</dbReference>
<proteinExistence type="inferred from homology"/>
<comment type="pathway">
    <text evidence="5">Cofactor biosynthesis; nicotinate biosynthesis; nicotinate from nicotinamide: step 1/1.</text>
</comment>
<dbReference type="Proteomes" id="UP000368474">
    <property type="component" value="Unassembled WGS sequence"/>
</dbReference>
<accession>A0A5E4RYM9</accession>
<evidence type="ECO:0000256" key="3">
    <source>
        <dbReference type="ARBA" id="ARBA00022723"/>
    </source>
</evidence>
<evidence type="ECO:0000259" key="9">
    <source>
        <dbReference type="Pfam" id="PF00857"/>
    </source>
</evidence>
<reference evidence="10 11" key="1">
    <citation type="submission" date="2019-08" db="EMBL/GenBank/DDBJ databases">
        <authorList>
            <person name="Peeters C."/>
        </authorList>
    </citation>
    <scope>NUCLEOTIDE SEQUENCE [LARGE SCALE GENOMIC DNA]</scope>
    <source>
        <strain evidence="10 11">LMG 31116</strain>
    </source>
</reference>
<evidence type="ECO:0000256" key="8">
    <source>
        <dbReference type="ARBA" id="ARBA00072277"/>
    </source>
</evidence>
<evidence type="ECO:0000256" key="5">
    <source>
        <dbReference type="ARBA" id="ARBA00037900"/>
    </source>
</evidence>
<feature type="domain" description="Isochorismatase-like" evidence="9">
    <location>
        <begin position="27"/>
        <end position="217"/>
    </location>
</feature>
<protein>
    <recommendedName>
        <fullName evidence="8">Nicotinamidase</fullName>
        <ecNumber evidence="6">3.5.1.19</ecNumber>
    </recommendedName>
    <alternativeName>
        <fullName evidence="7">Nicotinamide deamidase</fullName>
    </alternativeName>
</protein>
<dbReference type="NCBIfam" id="NF008623">
    <property type="entry name" value="PRK11609.1"/>
    <property type="match status" value="1"/>
</dbReference>